<feature type="compositionally biased region" description="Gly residues" evidence="1">
    <location>
        <begin position="152"/>
        <end position="166"/>
    </location>
</feature>
<feature type="compositionally biased region" description="Acidic residues" evidence="1">
    <location>
        <begin position="169"/>
        <end position="179"/>
    </location>
</feature>
<organism evidence="3 4">
    <name type="scientific">Streptomyces europaeiscabiei</name>
    <dbReference type="NCBI Taxonomy" id="146819"/>
    <lineage>
        <taxon>Bacteria</taxon>
        <taxon>Bacillati</taxon>
        <taxon>Actinomycetota</taxon>
        <taxon>Actinomycetes</taxon>
        <taxon>Kitasatosporales</taxon>
        <taxon>Streptomycetaceae</taxon>
        <taxon>Streptomyces</taxon>
    </lineage>
</organism>
<proteinExistence type="predicted"/>
<evidence type="ECO:0000313" key="3">
    <source>
        <dbReference type="EMBL" id="MDX3135690.1"/>
    </source>
</evidence>
<dbReference type="RefSeq" id="WP_319698263.1">
    <property type="nucleotide sequence ID" value="NZ_JARAWN010000442.1"/>
</dbReference>
<feature type="compositionally biased region" description="Low complexity" evidence="1">
    <location>
        <begin position="180"/>
        <end position="192"/>
    </location>
</feature>
<dbReference type="EMBL" id="JARAWN010000442">
    <property type="protein sequence ID" value="MDX3135690.1"/>
    <property type="molecule type" value="Genomic_DNA"/>
</dbReference>
<gene>
    <name evidence="3" type="ORF">PV367_39180</name>
</gene>
<name>A0AAJ2UQT8_9ACTN</name>
<evidence type="ECO:0000313" key="4">
    <source>
        <dbReference type="Proteomes" id="UP001273589"/>
    </source>
</evidence>
<dbReference type="Proteomes" id="UP001273589">
    <property type="component" value="Unassembled WGS sequence"/>
</dbReference>
<protein>
    <submittedName>
        <fullName evidence="3">DUF6281 family protein</fullName>
    </submittedName>
</protein>
<dbReference type="PROSITE" id="PS51257">
    <property type="entry name" value="PROKAR_LIPOPROTEIN"/>
    <property type="match status" value="1"/>
</dbReference>
<dbReference type="Pfam" id="PF19797">
    <property type="entry name" value="DUF6281"/>
    <property type="match status" value="2"/>
</dbReference>
<sequence>MMLSGTRVRIALTALAMTPLAVGCAALETGGTSSASCVFAVDYDDRVYLDAGKVDHTLGAEVGTARDSVCDDTGGGEEDQVAVEDLTVYAAYAIKGIDTEDAIAVRESPGDEVRVLIHTTEDEGVNEAAERLFGRDEQGGEDDDTDVNEPGDGAGDGTGDVDGGGDAVALDEEPDDDADAGGPDSGDSGSGESPEKCALVVEYGKDSYSNHGDARIELGAKAGTARAVPCGDTPGEVDPSAEPAAFQAYEVKGLDPADAIAIRFSADEEPFLMVRMDDDLPPEVEELLPAEER</sequence>
<reference evidence="3" key="1">
    <citation type="journal article" date="2023" name="Microb. Genom.">
        <title>Mesoterricola silvestris gen. nov., sp. nov., Mesoterricola sediminis sp. nov., Geothrix oryzae sp. nov., Geothrix edaphica sp. nov., Geothrix rubra sp. nov., and Geothrix limicola sp. nov., six novel members of Acidobacteriota isolated from soils.</title>
        <authorList>
            <person name="Weisberg A.J."/>
            <person name="Pearce E."/>
            <person name="Kramer C.G."/>
            <person name="Chang J.H."/>
            <person name="Clarke C.R."/>
        </authorList>
    </citation>
    <scope>NUCLEOTIDE SEQUENCE</scope>
    <source>
        <strain evidence="3">ND06-05F</strain>
    </source>
</reference>
<feature type="region of interest" description="Disordered" evidence="1">
    <location>
        <begin position="133"/>
        <end position="196"/>
    </location>
</feature>
<evidence type="ECO:0000256" key="1">
    <source>
        <dbReference type="SAM" id="MobiDB-lite"/>
    </source>
</evidence>
<keyword evidence="2" id="KW-0732">Signal</keyword>
<comment type="caution">
    <text evidence="3">The sequence shown here is derived from an EMBL/GenBank/DDBJ whole genome shotgun (WGS) entry which is preliminary data.</text>
</comment>
<feature type="signal peptide" evidence="2">
    <location>
        <begin position="1"/>
        <end position="25"/>
    </location>
</feature>
<dbReference type="AlphaFoldDB" id="A0AAJ2UQT8"/>
<feature type="compositionally biased region" description="Acidic residues" evidence="1">
    <location>
        <begin position="139"/>
        <end position="149"/>
    </location>
</feature>
<evidence type="ECO:0000256" key="2">
    <source>
        <dbReference type="SAM" id="SignalP"/>
    </source>
</evidence>
<dbReference type="InterPro" id="IPR046248">
    <property type="entry name" value="DUF6281"/>
</dbReference>
<accession>A0AAJ2UQT8</accession>
<feature type="chain" id="PRO_5042518213" evidence="2">
    <location>
        <begin position="26"/>
        <end position="293"/>
    </location>
</feature>